<feature type="domain" description="CAAX prenyl protease 2/Lysostaphin resistance protein A-like" evidence="2">
    <location>
        <begin position="75"/>
        <end position="171"/>
    </location>
</feature>
<sequence length="181" mass="20970">MKETFNNVITYLKNPVPGIDPNKNTGYRIKILFHLFIISIITSIIITPIFSVLQELQLVDFETHKLEEMFKDMSFIQILLLGSILTPILEETLFRAPITIFVKPKSFKYAFYIFTLIFGFVHITNFEITTNVLLLSPILILPQLLVGGYFGYIRVKFGLLWAMLLHGSYNGFLFLMSFLFE</sequence>
<evidence type="ECO:0000259" key="2">
    <source>
        <dbReference type="Pfam" id="PF02517"/>
    </source>
</evidence>
<organism evidence="3 4">
    <name type="scientific">Polaribacter atrinae</name>
    <dbReference type="NCBI Taxonomy" id="1333662"/>
    <lineage>
        <taxon>Bacteria</taxon>
        <taxon>Pseudomonadati</taxon>
        <taxon>Bacteroidota</taxon>
        <taxon>Flavobacteriia</taxon>
        <taxon>Flavobacteriales</taxon>
        <taxon>Flavobacteriaceae</taxon>
    </lineage>
</organism>
<dbReference type="EMBL" id="LVWE01000033">
    <property type="protein sequence ID" value="OAD44957.1"/>
    <property type="molecule type" value="Genomic_DNA"/>
</dbReference>
<dbReference type="GO" id="GO:0080120">
    <property type="term" value="P:CAAX-box protein maturation"/>
    <property type="evidence" value="ECO:0007669"/>
    <property type="project" value="UniProtKB-ARBA"/>
</dbReference>
<keyword evidence="3" id="KW-0378">Hydrolase</keyword>
<gene>
    <name evidence="3" type="ORF">LPB303_09880</name>
</gene>
<keyword evidence="1" id="KW-1133">Transmembrane helix</keyword>
<feature type="transmembrane region" description="Helical" evidence="1">
    <location>
        <begin position="109"/>
        <end position="126"/>
    </location>
</feature>
<dbReference type="OrthoDB" id="847268at2"/>
<dbReference type="AlphaFoldDB" id="A0A176TAP9"/>
<dbReference type="GO" id="GO:0006508">
    <property type="term" value="P:proteolysis"/>
    <property type="evidence" value="ECO:0007669"/>
    <property type="project" value="UniProtKB-KW"/>
</dbReference>
<keyword evidence="4" id="KW-1185">Reference proteome</keyword>
<dbReference type="Proteomes" id="UP000076923">
    <property type="component" value="Unassembled WGS sequence"/>
</dbReference>
<dbReference type="InterPro" id="IPR003675">
    <property type="entry name" value="Rce1/LyrA-like_dom"/>
</dbReference>
<accession>A0A176TAP9</accession>
<evidence type="ECO:0000256" key="1">
    <source>
        <dbReference type="SAM" id="Phobius"/>
    </source>
</evidence>
<evidence type="ECO:0000313" key="4">
    <source>
        <dbReference type="Proteomes" id="UP000076923"/>
    </source>
</evidence>
<feature type="transmembrane region" description="Helical" evidence="1">
    <location>
        <begin position="159"/>
        <end position="180"/>
    </location>
</feature>
<comment type="caution">
    <text evidence="3">The sequence shown here is derived from an EMBL/GenBank/DDBJ whole genome shotgun (WGS) entry which is preliminary data.</text>
</comment>
<feature type="transmembrane region" description="Helical" evidence="1">
    <location>
        <begin position="31"/>
        <end position="53"/>
    </location>
</feature>
<evidence type="ECO:0000313" key="3">
    <source>
        <dbReference type="EMBL" id="OAD44957.1"/>
    </source>
</evidence>
<proteinExistence type="predicted"/>
<dbReference type="GO" id="GO:0004175">
    <property type="term" value="F:endopeptidase activity"/>
    <property type="evidence" value="ECO:0007669"/>
    <property type="project" value="UniProtKB-ARBA"/>
</dbReference>
<feature type="transmembrane region" description="Helical" evidence="1">
    <location>
        <begin position="132"/>
        <end position="152"/>
    </location>
</feature>
<keyword evidence="1" id="KW-0812">Transmembrane</keyword>
<feature type="transmembrane region" description="Helical" evidence="1">
    <location>
        <begin position="73"/>
        <end position="89"/>
    </location>
</feature>
<dbReference type="RefSeq" id="WP_068449865.1">
    <property type="nucleotide sequence ID" value="NZ_CANKUV010000017.1"/>
</dbReference>
<protein>
    <submittedName>
        <fullName evidence="3">CAAX protease</fullName>
    </submittedName>
</protein>
<dbReference type="STRING" id="1333662.LPB303_09880"/>
<keyword evidence="1" id="KW-0472">Membrane</keyword>
<name>A0A176TAP9_9FLAO</name>
<keyword evidence="3" id="KW-0645">Protease</keyword>
<reference evidence="3 4" key="1">
    <citation type="submission" date="2016-02" db="EMBL/GenBank/DDBJ databases">
        <title>Draft genome sequence of Polaribacter atrinae KACC17473.</title>
        <authorList>
            <person name="Shin S.-K."/>
            <person name="Yi H."/>
        </authorList>
    </citation>
    <scope>NUCLEOTIDE SEQUENCE [LARGE SCALE GENOMIC DNA]</scope>
    <source>
        <strain evidence="3 4">KACC 17473</strain>
    </source>
</reference>
<dbReference type="Pfam" id="PF02517">
    <property type="entry name" value="Rce1-like"/>
    <property type="match status" value="1"/>
</dbReference>